<dbReference type="FunFam" id="3.30.40.10:FF:000276">
    <property type="entry name" value="Receptor homology region transmembrane domain-and RING domain-containing protein 2"/>
    <property type="match status" value="1"/>
</dbReference>
<evidence type="ECO:0000256" key="16">
    <source>
        <dbReference type="PROSITE-ProRule" id="PRU00175"/>
    </source>
</evidence>
<dbReference type="EMBL" id="CACVBM020001496">
    <property type="protein sequence ID" value="CAA7052392.1"/>
    <property type="molecule type" value="Genomic_DNA"/>
</dbReference>
<evidence type="ECO:0000256" key="1">
    <source>
        <dbReference type="ARBA" id="ARBA00022448"/>
    </source>
</evidence>
<dbReference type="SUPFAM" id="SSF57850">
    <property type="entry name" value="RING/U-box"/>
    <property type="match status" value="1"/>
</dbReference>
<evidence type="ECO:0000256" key="14">
    <source>
        <dbReference type="ARBA" id="ARBA00046288"/>
    </source>
</evidence>
<keyword evidence="7" id="KW-0862">Zinc</keyword>
<keyword evidence="10 18" id="KW-0472">Membrane</keyword>
<feature type="region of interest" description="Disordered" evidence="17">
    <location>
        <begin position="354"/>
        <end position="390"/>
    </location>
</feature>
<feature type="compositionally biased region" description="Polar residues" evidence="17">
    <location>
        <begin position="418"/>
        <end position="431"/>
    </location>
</feature>
<keyword evidence="8" id="KW-0653">Protein transport</keyword>
<evidence type="ECO:0000256" key="4">
    <source>
        <dbReference type="ARBA" id="ARBA00022723"/>
    </source>
</evidence>
<keyword evidence="2" id="KW-0926">Vacuole</keyword>
<sequence length="462" mass="50206">MKLMMNRSLVLLLFYALTVPSLASGKVILMRNNTTLSFDDIEANFATSVKATGEIGLLDVAEPLDACENLINKPKQSTNETSPFVLIIRGGCSFEDKVRRAQRAGFKAAIIYDNEDRGILIAMAGNSGGIKIHAVFVTKETGEILREYSTFSDTKLWLIPSFENSAWSIMAVSFISLLAMSAVLATCFFVRRHRIRRRTTSRRVREFHGMSRRLVKAMPSLLFTEVHEDNTTAFACAICLEDYNVGDKLRLLPCCHKFHAVCVDSWLTSWRTFCPVCKRDARTSNGEPPDSESTPLLSSASSSFRSSSAVSSFRSTSAMVIGPSIGSIPTSISFSPAHASSSYVRQSFRSSSLRRSPPISVSRSSVDLRQQGGGGGGGGGSPSPSQRSYISHMASPQSLGYPSVSPLNARYMSPYRPSPSNASPGLAGSSSNHYPSLFHTLRYSESAGTFSPYASANSLPDC</sequence>
<keyword evidence="4" id="KW-0479">Metal-binding</keyword>
<feature type="region of interest" description="Disordered" evidence="17">
    <location>
        <begin position="412"/>
        <end position="431"/>
    </location>
</feature>
<organism evidence="21 22">
    <name type="scientific">Microthlaspi erraticum</name>
    <dbReference type="NCBI Taxonomy" id="1685480"/>
    <lineage>
        <taxon>Eukaryota</taxon>
        <taxon>Viridiplantae</taxon>
        <taxon>Streptophyta</taxon>
        <taxon>Embryophyta</taxon>
        <taxon>Tracheophyta</taxon>
        <taxon>Spermatophyta</taxon>
        <taxon>Magnoliopsida</taxon>
        <taxon>eudicotyledons</taxon>
        <taxon>Gunneridae</taxon>
        <taxon>Pentapetalae</taxon>
        <taxon>rosids</taxon>
        <taxon>malvids</taxon>
        <taxon>Brassicales</taxon>
        <taxon>Brassicaceae</taxon>
        <taxon>Coluteocarpeae</taxon>
        <taxon>Microthlaspi</taxon>
    </lineage>
</organism>
<dbReference type="OrthoDB" id="8062037at2759"/>
<reference evidence="21" key="1">
    <citation type="submission" date="2020-01" db="EMBL/GenBank/DDBJ databases">
        <authorList>
            <person name="Mishra B."/>
        </authorList>
    </citation>
    <scope>NUCLEOTIDE SEQUENCE [LARGE SCALE GENOMIC DNA]</scope>
</reference>
<evidence type="ECO:0000256" key="17">
    <source>
        <dbReference type="SAM" id="MobiDB-lite"/>
    </source>
</evidence>
<comment type="subcellular location">
    <subcellularLocation>
        <location evidence="14">Endomembrane system</location>
        <topology evidence="14">Single-pass type I membrane protein</topology>
    </subcellularLocation>
    <subcellularLocation>
        <location evidence="15">Protein storage vacuole membrane</location>
    </subcellularLocation>
</comment>
<dbReference type="GO" id="GO:0015031">
    <property type="term" value="P:protein transport"/>
    <property type="evidence" value="ECO:0007669"/>
    <property type="project" value="UniProtKB-KW"/>
</dbReference>
<keyword evidence="9 18" id="KW-1133">Transmembrane helix</keyword>
<keyword evidence="1" id="KW-0813">Transport</keyword>
<evidence type="ECO:0000256" key="13">
    <source>
        <dbReference type="ARBA" id="ARBA00037435"/>
    </source>
</evidence>
<dbReference type="CDD" id="cd02123">
    <property type="entry name" value="PA_C_RZF_like"/>
    <property type="match status" value="1"/>
</dbReference>
<feature type="compositionally biased region" description="Low complexity" evidence="17">
    <location>
        <begin position="354"/>
        <end position="365"/>
    </location>
</feature>
<dbReference type="SUPFAM" id="SSF52025">
    <property type="entry name" value="PA domain"/>
    <property type="match status" value="1"/>
</dbReference>
<feature type="compositionally biased region" description="Gly residues" evidence="17">
    <location>
        <begin position="371"/>
        <end position="381"/>
    </location>
</feature>
<evidence type="ECO:0000256" key="19">
    <source>
        <dbReference type="SAM" id="SignalP"/>
    </source>
</evidence>
<dbReference type="FunFam" id="3.50.30.30:FF:000020">
    <property type="entry name" value="Receptor homology region transmembrane domain-and RING domain-containing protein 2"/>
    <property type="match status" value="1"/>
</dbReference>
<evidence type="ECO:0000256" key="11">
    <source>
        <dbReference type="ARBA" id="ARBA00023157"/>
    </source>
</evidence>
<evidence type="ECO:0000256" key="2">
    <source>
        <dbReference type="ARBA" id="ARBA00022554"/>
    </source>
</evidence>
<dbReference type="Gene3D" id="3.50.30.30">
    <property type="match status" value="1"/>
</dbReference>
<comment type="caution">
    <text evidence="21">The sequence shown here is derived from an EMBL/GenBank/DDBJ whole genome shotgun (WGS) entry which is preliminary data.</text>
</comment>
<evidence type="ECO:0000256" key="6">
    <source>
        <dbReference type="ARBA" id="ARBA00022771"/>
    </source>
</evidence>
<dbReference type="Proteomes" id="UP000467841">
    <property type="component" value="Unassembled WGS sequence"/>
</dbReference>
<evidence type="ECO:0000313" key="21">
    <source>
        <dbReference type="EMBL" id="CAA7052392.1"/>
    </source>
</evidence>
<feature type="chain" id="PRO_5025517291" description="RING-type domain-containing protein" evidence="19">
    <location>
        <begin position="26"/>
        <end position="462"/>
    </location>
</feature>
<dbReference type="InterPro" id="IPR051653">
    <property type="entry name" value="E3_ligase_sorting_rcpt"/>
</dbReference>
<gene>
    <name evidence="21" type="ORF">MERR_LOCUS39627</name>
</gene>
<accession>A0A6D2KWX6</accession>
<dbReference type="PROSITE" id="PS50089">
    <property type="entry name" value="ZF_RING_2"/>
    <property type="match status" value="1"/>
</dbReference>
<dbReference type="InterPro" id="IPR013083">
    <property type="entry name" value="Znf_RING/FYVE/PHD"/>
</dbReference>
<dbReference type="Pfam" id="PF13639">
    <property type="entry name" value="zf-RING_2"/>
    <property type="match status" value="1"/>
</dbReference>
<keyword evidence="12" id="KW-0325">Glycoprotein</keyword>
<dbReference type="AlphaFoldDB" id="A0A6D2KWX6"/>
<dbReference type="InterPro" id="IPR003137">
    <property type="entry name" value="PA_domain"/>
</dbReference>
<evidence type="ECO:0000256" key="3">
    <source>
        <dbReference type="ARBA" id="ARBA00022692"/>
    </source>
</evidence>
<dbReference type="InterPro" id="IPR001841">
    <property type="entry name" value="Znf_RING"/>
</dbReference>
<evidence type="ECO:0000256" key="10">
    <source>
        <dbReference type="ARBA" id="ARBA00023136"/>
    </source>
</evidence>
<keyword evidence="22" id="KW-1185">Reference proteome</keyword>
<evidence type="ECO:0000256" key="7">
    <source>
        <dbReference type="ARBA" id="ARBA00022833"/>
    </source>
</evidence>
<dbReference type="Pfam" id="PF02225">
    <property type="entry name" value="PA"/>
    <property type="match status" value="1"/>
</dbReference>
<evidence type="ECO:0000256" key="5">
    <source>
        <dbReference type="ARBA" id="ARBA00022729"/>
    </source>
</evidence>
<feature type="signal peptide" evidence="19">
    <location>
        <begin position="1"/>
        <end position="25"/>
    </location>
</feature>
<name>A0A6D2KWX6_9BRAS</name>
<proteinExistence type="predicted"/>
<keyword evidence="6 16" id="KW-0863">Zinc-finger</keyword>
<feature type="domain" description="RING-type" evidence="20">
    <location>
        <begin position="236"/>
        <end position="278"/>
    </location>
</feature>
<evidence type="ECO:0000256" key="12">
    <source>
        <dbReference type="ARBA" id="ARBA00023180"/>
    </source>
</evidence>
<dbReference type="SMART" id="SM00184">
    <property type="entry name" value="RING"/>
    <property type="match status" value="1"/>
</dbReference>
<evidence type="ECO:0000256" key="9">
    <source>
        <dbReference type="ARBA" id="ARBA00022989"/>
    </source>
</evidence>
<feature type="compositionally biased region" description="Low complexity" evidence="17">
    <location>
        <begin position="291"/>
        <end position="300"/>
    </location>
</feature>
<feature type="region of interest" description="Disordered" evidence="17">
    <location>
        <begin position="281"/>
        <end position="300"/>
    </location>
</feature>
<dbReference type="GO" id="GO:0032586">
    <property type="term" value="C:protein storage vacuole membrane"/>
    <property type="evidence" value="ECO:0007669"/>
    <property type="project" value="UniProtKB-SubCell"/>
</dbReference>
<dbReference type="PANTHER" id="PTHR47168">
    <property type="entry name" value="RING ZINC FINGER DOMAIN SUPERFAMILY PROTEIN-RELATED"/>
    <property type="match status" value="1"/>
</dbReference>
<evidence type="ECO:0000313" key="22">
    <source>
        <dbReference type="Proteomes" id="UP000467841"/>
    </source>
</evidence>
<keyword evidence="5 19" id="KW-0732">Signal</keyword>
<dbReference type="GO" id="GO:0008270">
    <property type="term" value="F:zinc ion binding"/>
    <property type="evidence" value="ECO:0007669"/>
    <property type="project" value="UniProtKB-KW"/>
</dbReference>
<keyword evidence="3 18" id="KW-0812">Transmembrane</keyword>
<evidence type="ECO:0000256" key="8">
    <source>
        <dbReference type="ARBA" id="ARBA00022927"/>
    </source>
</evidence>
<dbReference type="PANTHER" id="PTHR47168:SF5">
    <property type="entry name" value="RING-TYPE DOMAIN-CONTAINING PROTEIN"/>
    <property type="match status" value="1"/>
</dbReference>
<comment type="function">
    <text evidence="13">Involved in the trafficking of vacuolar proteins. May function as a sorting receptor for protein trafficking to the protein storage vacuole (PSV).</text>
</comment>
<evidence type="ECO:0000256" key="18">
    <source>
        <dbReference type="SAM" id="Phobius"/>
    </source>
</evidence>
<evidence type="ECO:0000256" key="15">
    <source>
        <dbReference type="ARBA" id="ARBA00060484"/>
    </source>
</evidence>
<dbReference type="InterPro" id="IPR046450">
    <property type="entry name" value="PA_dom_sf"/>
</dbReference>
<dbReference type="Gene3D" id="3.30.40.10">
    <property type="entry name" value="Zinc/RING finger domain, C3HC4 (zinc finger)"/>
    <property type="match status" value="1"/>
</dbReference>
<dbReference type="GO" id="GO:0012505">
    <property type="term" value="C:endomembrane system"/>
    <property type="evidence" value="ECO:0007669"/>
    <property type="project" value="UniProtKB-SubCell"/>
</dbReference>
<protein>
    <recommendedName>
        <fullName evidence="20">RING-type domain-containing protein</fullName>
    </recommendedName>
</protein>
<evidence type="ECO:0000259" key="20">
    <source>
        <dbReference type="PROSITE" id="PS50089"/>
    </source>
</evidence>
<keyword evidence="11" id="KW-1015">Disulfide bond</keyword>
<feature type="transmembrane region" description="Helical" evidence="18">
    <location>
        <begin position="166"/>
        <end position="190"/>
    </location>
</feature>
<dbReference type="InterPro" id="IPR044744">
    <property type="entry name" value="ZNRF4/RNF13/RNF167_PA"/>
</dbReference>